<dbReference type="InterPro" id="IPR020837">
    <property type="entry name" value="Fibrinogen_CS"/>
</dbReference>
<feature type="domain" description="Fibrinogen C-terminal" evidence="5">
    <location>
        <begin position="446"/>
        <end position="671"/>
    </location>
</feature>
<dbReference type="SMART" id="SM00186">
    <property type="entry name" value="FBG"/>
    <property type="match status" value="1"/>
</dbReference>
<dbReference type="InterPro" id="IPR036056">
    <property type="entry name" value="Fibrinogen-like_C"/>
</dbReference>
<evidence type="ECO:0000313" key="6">
    <source>
        <dbReference type="EMBL" id="CAD6996443.1"/>
    </source>
</evidence>
<evidence type="ECO:0000259" key="5">
    <source>
        <dbReference type="PROSITE" id="PS51406"/>
    </source>
</evidence>
<feature type="compositionally biased region" description="Acidic residues" evidence="3">
    <location>
        <begin position="397"/>
        <end position="413"/>
    </location>
</feature>
<feature type="region of interest" description="Disordered" evidence="3">
    <location>
        <begin position="360"/>
        <end position="417"/>
    </location>
</feature>
<protein>
    <submittedName>
        <fullName evidence="6">(Mediterranean fruit fly) hypothetical protein</fullName>
    </submittedName>
</protein>
<accession>A0A811UGW2</accession>
<keyword evidence="7" id="KW-1185">Reference proteome</keyword>
<evidence type="ECO:0000256" key="4">
    <source>
        <dbReference type="SAM" id="SignalP"/>
    </source>
</evidence>
<dbReference type="InterPro" id="IPR050373">
    <property type="entry name" value="Fibrinogen_C-term_domain"/>
</dbReference>
<keyword evidence="4" id="KW-0732">Signal</keyword>
<keyword evidence="1" id="KW-1015">Disulfide bond</keyword>
<proteinExistence type="predicted"/>
<feature type="compositionally biased region" description="Basic and acidic residues" evidence="3">
    <location>
        <begin position="360"/>
        <end position="372"/>
    </location>
</feature>
<feature type="coiled-coil region" evidence="2">
    <location>
        <begin position="53"/>
        <end position="104"/>
    </location>
</feature>
<feature type="signal peptide" evidence="4">
    <location>
        <begin position="1"/>
        <end position="23"/>
    </location>
</feature>
<organism evidence="6 7">
    <name type="scientific">Ceratitis capitata</name>
    <name type="common">Mediterranean fruit fly</name>
    <name type="synonym">Tephritis capitata</name>
    <dbReference type="NCBI Taxonomy" id="7213"/>
    <lineage>
        <taxon>Eukaryota</taxon>
        <taxon>Metazoa</taxon>
        <taxon>Ecdysozoa</taxon>
        <taxon>Arthropoda</taxon>
        <taxon>Hexapoda</taxon>
        <taxon>Insecta</taxon>
        <taxon>Pterygota</taxon>
        <taxon>Neoptera</taxon>
        <taxon>Endopterygota</taxon>
        <taxon>Diptera</taxon>
        <taxon>Brachycera</taxon>
        <taxon>Muscomorpha</taxon>
        <taxon>Tephritoidea</taxon>
        <taxon>Tephritidae</taxon>
        <taxon>Ceratitis</taxon>
        <taxon>Ceratitis</taxon>
    </lineage>
</organism>
<dbReference type="PROSITE" id="PS51406">
    <property type="entry name" value="FIBRINOGEN_C_2"/>
    <property type="match status" value="1"/>
</dbReference>
<dbReference type="Gene3D" id="3.90.215.10">
    <property type="entry name" value="Gamma Fibrinogen, chain A, domain 1"/>
    <property type="match status" value="1"/>
</dbReference>
<dbReference type="SUPFAM" id="SSF56496">
    <property type="entry name" value="Fibrinogen C-terminal domain-like"/>
    <property type="match status" value="1"/>
</dbReference>
<dbReference type="Pfam" id="PF00147">
    <property type="entry name" value="Fibrinogen_C"/>
    <property type="match status" value="1"/>
</dbReference>
<dbReference type="InterPro" id="IPR014716">
    <property type="entry name" value="Fibrinogen_a/b/g_C_1"/>
</dbReference>
<dbReference type="GO" id="GO:0005615">
    <property type="term" value="C:extracellular space"/>
    <property type="evidence" value="ECO:0007669"/>
    <property type="project" value="TreeGrafter"/>
</dbReference>
<dbReference type="OrthoDB" id="6145874at2759"/>
<dbReference type="AlphaFoldDB" id="A0A811UGW2"/>
<reference evidence="6" key="1">
    <citation type="submission" date="2020-11" db="EMBL/GenBank/DDBJ databases">
        <authorList>
            <person name="Whitehead M."/>
        </authorList>
    </citation>
    <scope>NUCLEOTIDE SEQUENCE</scope>
    <source>
        <strain evidence="6">EGII</strain>
    </source>
</reference>
<evidence type="ECO:0000256" key="1">
    <source>
        <dbReference type="ARBA" id="ARBA00023157"/>
    </source>
</evidence>
<dbReference type="Proteomes" id="UP000606786">
    <property type="component" value="Unassembled WGS sequence"/>
</dbReference>
<dbReference type="PANTHER" id="PTHR19143:SF185">
    <property type="entry name" value="ANGIOPOIETIN-RELATED PROTEIN 5"/>
    <property type="match status" value="1"/>
</dbReference>
<dbReference type="EMBL" id="CAJHJT010000001">
    <property type="protein sequence ID" value="CAD6996443.1"/>
    <property type="molecule type" value="Genomic_DNA"/>
</dbReference>
<dbReference type="PROSITE" id="PS00514">
    <property type="entry name" value="FIBRINOGEN_C_1"/>
    <property type="match status" value="1"/>
</dbReference>
<comment type="caution">
    <text evidence="6">The sequence shown here is derived from an EMBL/GenBank/DDBJ whole genome shotgun (WGS) entry which is preliminary data.</text>
</comment>
<dbReference type="PANTHER" id="PTHR19143">
    <property type="entry name" value="FIBRINOGEN/TENASCIN/ANGIOPOEITIN"/>
    <property type="match status" value="1"/>
</dbReference>
<keyword evidence="2" id="KW-0175">Coiled coil</keyword>
<evidence type="ECO:0000256" key="2">
    <source>
        <dbReference type="SAM" id="Coils"/>
    </source>
</evidence>
<sequence length="689" mass="78859">MHFLNSHTLGMIVPFLIFHQIRADPIIATNSTSTDVVNNSSISSSDCTNALKLEHLNHALNRIDGAVQSLEEKAHNWAIFRHHIDAWNEQIKAVEHKLDLVRRTQDEQQAFGNKFISLEFTLNHILSKVVCLSDTCNAHQIGATTIRSPTPYNTHARMNTNGNDNEHDTIQQQNQETKELLYEHIALLGDVKHAIDVDRQLRGELSSRLNNILRHVQNIERDNCRGERRQPTTNGNTNGGNTNSKVAKLMAPIGGCNSNQNIERSLKSLDQQISRLTTRTSAPKDLKQLQTLTRKNSQQLEKIINWMSKVDEQLLQWRDDSAIGWHQCQTMSGELTTFTESSDLLLKRIEFLLHEVNESKMDKTKSTKKADDDANEDDEDAVESEDTDEVDRKRIADEEESDKESEGEVEEDMSTTNVVVEDIDGPTDVGVEVQTEKIDDGFEVVDFSQPEKTACHELHGPSIDGVYKFSTPELNEAGRDSNQRYCAFATDDGPAWTVIQNRGPFNEHENFNRSWLDYKHGFGELNKEFWYGNEFIHQVVDRDDYKLRIELTDFDNEHVWAEYSLFRMDSESYNYNLLIGGYSGTAPDAMHYHNEMDFSTYDRRNDKSVDACCACASGYGSGWWFDNCSEANLNGIYRETPKGHNYVGIIWEQWRGDYSLFKTRMLIRPKKLSKEEANHDGNKDYSEDP</sequence>
<name>A0A811UGW2_CERCA</name>
<gene>
    <name evidence="6" type="ORF">CCAP1982_LOCUS5115</name>
</gene>
<evidence type="ECO:0000256" key="3">
    <source>
        <dbReference type="SAM" id="MobiDB-lite"/>
    </source>
</evidence>
<evidence type="ECO:0000313" key="7">
    <source>
        <dbReference type="Proteomes" id="UP000606786"/>
    </source>
</evidence>
<feature type="compositionally biased region" description="Acidic residues" evidence="3">
    <location>
        <begin position="373"/>
        <end position="389"/>
    </location>
</feature>
<feature type="chain" id="PRO_5032583837" evidence="4">
    <location>
        <begin position="24"/>
        <end position="689"/>
    </location>
</feature>
<dbReference type="InterPro" id="IPR002181">
    <property type="entry name" value="Fibrinogen_a/b/g_C_dom"/>
</dbReference>
<dbReference type="CDD" id="cd00087">
    <property type="entry name" value="FReD"/>
    <property type="match status" value="1"/>
</dbReference>